<accession>A0A3D9CTY3</accession>
<protein>
    <recommendedName>
        <fullName evidence="1">Glycosyl transferase family 1 domain-containing protein</fullName>
    </recommendedName>
</protein>
<dbReference type="PANTHER" id="PTHR45947:SF3">
    <property type="entry name" value="SULFOQUINOVOSYL TRANSFERASE SQD2"/>
    <property type="match status" value="1"/>
</dbReference>
<organism evidence="2 3">
    <name type="scientific">Epilithonimonas hispanica</name>
    <dbReference type="NCBI Taxonomy" id="358687"/>
    <lineage>
        <taxon>Bacteria</taxon>
        <taxon>Pseudomonadati</taxon>
        <taxon>Bacteroidota</taxon>
        <taxon>Flavobacteriia</taxon>
        <taxon>Flavobacteriales</taxon>
        <taxon>Weeksellaceae</taxon>
        <taxon>Chryseobacterium group</taxon>
        <taxon>Epilithonimonas</taxon>
    </lineage>
</organism>
<dbReference type="InterPro" id="IPR001296">
    <property type="entry name" value="Glyco_trans_1"/>
</dbReference>
<dbReference type="Proteomes" id="UP000256326">
    <property type="component" value="Unassembled WGS sequence"/>
</dbReference>
<dbReference type="AlphaFoldDB" id="A0A3D9CTY3"/>
<dbReference type="SUPFAM" id="SSF53756">
    <property type="entry name" value="UDP-Glycosyltransferase/glycogen phosphorylase"/>
    <property type="match status" value="1"/>
</dbReference>
<evidence type="ECO:0000313" key="3">
    <source>
        <dbReference type="Proteomes" id="UP000256326"/>
    </source>
</evidence>
<dbReference type="Gene3D" id="3.40.50.2000">
    <property type="entry name" value="Glycogen Phosphorylase B"/>
    <property type="match status" value="2"/>
</dbReference>
<feature type="domain" description="Glycosyl transferase family 1" evidence="1">
    <location>
        <begin position="204"/>
        <end position="361"/>
    </location>
</feature>
<name>A0A3D9CTY3_9FLAO</name>
<sequence length="386" mass="43878">MKKILVFINYHGVLSETFIADELDFLRHNEELDIDVLHFGDDNIEEGIYGLKFPVGIIQRWKKIIRNCDFSIFKYLGYRNGINGVLPFLANFLKGKKYDTIYCHFGTNGKLIAELKKIGVVSLETKLVVRFHGLDMNFTKYSKSYYNVLVDYCDAILFGSSMAKEKLFNYGLKNNLVFLPVGIQNKNISGLIDEISNDVGSCRSFKILSVGRFIELKGHEMSVEIINKLKIENVTLKIIGEGPLFNKISKVIINKNLQGKIKLLGSQPHAFVFSELERIDVYLYSGIYDSEGRCENQATSILEAMAKGKIVLASSLGGIPDYLLENKTGFLCRPGDVMQFVEKLNWIISNFSSTTINRIRTNAINMVKENYCQEQLNVQLLEILKK</sequence>
<gene>
    <name evidence="2" type="ORF">DRF58_12590</name>
</gene>
<dbReference type="InterPro" id="IPR050194">
    <property type="entry name" value="Glycosyltransferase_grp1"/>
</dbReference>
<dbReference type="EMBL" id="QNUG01000028">
    <property type="protein sequence ID" value="REC69179.1"/>
    <property type="molecule type" value="Genomic_DNA"/>
</dbReference>
<dbReference type="OrthoDB" id="9795068at2"/>
<dbReference type="RefSeq" id="WP_116035937.1">
    <property type="nucleotide sequence ID" value="NZ_JBHLVV010000057.1"/>
</dbReference>
<proteinExistence type="predicted"/>
<reference evidence="2 3" key="1">
    <citation type="journal article" date="2006" name="Int. J. Syst. Evol. Microbiol.">
        <title>Chryseobacterium hispanicum sp. nov., isolated from the drinking water distribution system of Sevilla, Spain.</title>
        <authorList>
            <person name="Gallego V."/>
            <person name="Garcia M.T."/>
            <person name="Ventosa A."/>
        </authorList>
    </citation>
    <scope>NUCLEOTIDE SEQUENCE [LARGE SCALE GENOMIC DNA]</scope>
    <source>
        <strain evidence="2 3">KCTC 22104</strain>
    </source>
</reference>
<keyword evidence="3" id="KW-1185">Reference proteome</keyword>
<dbReference type="GO" id="GO:0016757">
    <property type="term" value="F:glycosyltransferase activity"/>
    <property type="evidence" value="ECO:0007669"/>
    <property type="project" value="InterPro"/>
</dbReference>
<comment type="caution">
    <text evidence="2">The sequence shown here is derived from an EMBL/GenBank/DDBJ whole genome shotgun (WGS) entry which is preliminary data.</text>
</comment>
<dbReference type="PANTHER" id="PTHR45947">
    <property type="entry name" value="SULFOQUINOVOSYL TRANSFERASE SQD2"/>
    <property type="match status" value="1"/>
</dbReference>
<dbReference type="Pfam" id="PF00534">
    <property type="entry name" value="Glycos_transf_1"/>
    <property type="match status" value="1"/>
</dbReference>
<evidence type="ECO:0000259" key="1">
    <source>
        <dbReference type="Pfam" id="PF00534"/>
    </source>
</evidence>
<evidence type="ECO:0000313" key="2">
    <source>
        <dbReference type="EMBL" id="REC69179.1"/>
    </source>
</evidence>